<reference evidence="4" key="1">
    <citation type="submission" date="2017-09" db="EMBL/GenBank/DDBJ databases">
        <title>Depth-based differentiation of microbial function through sediment-hosted aquifers and enrichment of novel symbionts in the deep terrestrial subsurface.</title>
        <authorList>
            <person name="Probst A.J."/>
            <person name="Ladd B."/>
            <person name="Jarett J.K."/>
            <person name="Geller-Mcgrath D.E."/>
            <person name="Sieber C.M.K."/>
            <person name="Emerson J.B."/>
            <person name="Anantharaman K."/>
            <person name="Thomas B.C."/>
            <person name="Malmstrom R."/>
            <person name="Stieglmeier M."/>
            <person name="Klingl A."/>
            <person name="Woyke T."/>
            <person name="Ryan C.M."/>
            <person name="Banfield J.F."/>
        </authorList>
    </citation>
    <scope>NUCLEOTIDE SEQUENCE [LARGE SCALE GENOMIC DNA]</scope>
</reference>
<proteinExistence type="predicted"/>
<dbReference type="Pfam" id="PF00535">
    <property type="entry name" value="Glycos_transf_2"/>
    <property type="match status" value="1"/>
</dbReference>
<dbReference type="InterPro" id="IPR001173">
    <property type="entry name" value="Glyco_trans_2-like"/>
</dbReference>
<dbReference type="EMBL" id="PFBD01000012">
    <property type="protein sequence ID" value="PIR87257.1"/>
    <property type="molecule type" value="Genomic_DNA"/>
</dbReference>
<dbReference type="SUPFAM" id="SSF53448">
    <property type="entry name" value="Nucleotide-diphospho-sugar transferases"/>
    <property type="match status" value="1"/>
</dbReference>
<keyword evidence="1" id="KW-0175">Coiled coil</keyword>
<dbReference type="InterPro" id="IPR029044">
    <property type="entry name" value="Nucleotide-diphossugar_trans"/>
</dbReference>
<evidence type="ECO:0000313" key="4">
    <source>
        <dbReference type="Proteomes" id="UP000229526"/>
    </source>
</evidence>
<protein>
    <recommendedName>
        <fullName evidence="2">Glycosyltransferase 2-like domain-containing protein</fullName>
    </recommendedName>
</protein>
<dbReference type="PANTHER" id="PTHR43685:SF2">
    <property type="entry name" value="GLYCOSYLTRANSFERASE 2-LIKE DOMAIN-CONTAINING PROTEIN"/>
    <property type="match status" value="1"/>
</dbReference>
<dbReference type="Proteomes" id="UP000229526">
    <property type="component" value="Unassembled WGS sequence"/>
</dbReference>
<evidence type="ECO:0000256" key="1">
    <source>
        <dbReference type="SAM" id="Coils"/>
    </source>
</evidence>
<accession>A0A2H0ULI3</accession>
<dbReference type="InterPro" id="IPR050834">
    <property type="entry name" value="Glycosyltransf_2"/>
</dbReference>
<gene>
    <name evidence="3" type="ORF">COU11_01355</name>
</gene>
<sequence length="323" mass="37239">MESKKPLISIICAIRNDARFIRETLESVVKQTYSNWELIVMDAVSTDGTLDIVKEFAAKYPNIIWRSEPDKGQWDALDKALALSKGEYLFQLCGQDGYLNENWFAECVAAFENQPEVSLVWGIPFNMSEDGKLLGPHYSFAGYLPENTTYGSKTKLLDTIAAKIDWSRPGSIKRLFELLGKMTWSRFLLVIRNSKKRGIPQKADWFSHWLKTSQAFPEGNMCVRKDVYVRNTVRFPEETMTNAALFDFCYNFNANGYLAYGLPVVASFGRTHIGGQPLRELDQELFRKYKQQVKELRERVEKQKIVKFVNPEGEVIFSHKLER</sequence>
<dbReference type="Gene3D" id="3.90.550.10">
    <property type="entry name" value="Spore Coat Polysaccharide Biosynthesis Protein SpsA, Chain A"/>
    <property type="match status" value="1"/>
</dbReference>
<feature type="coiled-coil region" evidence="1">
    <location>
        <begin position="279"/>
        <end position="306"/>
    </location>
</feature>
<dbReference type="PANTHER" id="PTHR43685">
    <property type="entry name" value="GLYCOSYLTRANSFERASE"/>
    <property type="match status" value="1"/>
</dbReference>
<name>A0A2H0ULI3_9BACT</name>
<dbReference type="AlphaFoldDB" id="A0A2H0ULI3"/>
<organism evidence="3 4">
    <name type="scientific">Candidatus Harrisonbacteria bacterium CG10_big_fil_rev_8_21_14_0_10_49_15</name>
    <dbReference type="NCBI Taxonomy" id="1974587"/>
    <lineage>
        <taxon>Bacteria</taxon>
        <taxon>Candidatus Harrisoniibacteriota</taxon>
    </lineage>
</organism>
<feature type="domain" description="Glycosyltransferase 2-like" evidence="2">
    <location>
        <begin position="9"/>
        <end position="135"/>
    </location>
</feature>
<evidence type="ECO:0000259" key="2">
    <source>
        <dbReference type="Pfam" id="PF00535"/>
    </source>
</evidence>
<comment type="caution">
    <text evidence="3">The sequence shown here is derived from an EMBL/GenBank/DDBJ whole genome shotgun (WGS) entry which is preliminary data.</text>
</comment>
<evidence type="ECO:0000313" key="3">
    <source>
        <dbReference type="EMBL" id="PIR87257.1"/>
    </source>
</evidence>